<dbReference type="InterPro" id="IPR010207">
    <property type="entry name" value="Elect_transpt_cplx_RnfB/RsxB"/>
</dbReference>
<evidence type="ECO:0000256" key="3">
    <source>
        <dbReference type="ARBA" id="ARBA00022485"/>
    </source>
</evidence>
<dbReference type="AlphaFoldDB" id="A0A193FVR8"/>
<evidence type="ECO:0000313" key="16">
    <source>
        <dbReference type="Proteomes" id="UP000092213"/>
    </source>
</evidence>
<evidence type="ECO:0000256" key="2">
    <source>
        <dbReference type="ARBA" id="ARBA00022475"/>
    </source>
</evidence>
<keyword evidence="3" id="KW-0004">4Fe-4S</keyword>
<evidence type="ECO:0000313" key="15">
    <source>
        <dbReference type="EMBL" id="ANN71276.1"/>
    </source>
</evidence>
<feature type="domain" description="4Fe-4S" evidence="14">
    <location>
        <begin position="1"/>
        <end position="61"/>
    </location>
</feature>
<dbReference type="PROSITE" id="PS51656">
    <property type="entry name" value="4FE4S"/>
    <property type="match status" value="1"/>
</dbReference>
<evidence type="ECO:0000256" key="10">
    <source>
        <dbReference type="ARBA" id="ARBA00023014"/>
    </source>
</evidence>
<protein>
    <submittedName>
        <fullName evidence="15">Ferredoxin</fullName>
    </submittedName>
</protein>
<evidence type="ECO:0000256" key="5">
    <source>
        <dbReference type="ARBA" id="ARBA00022723"/>
    </source>
</evidence>
<evidence type="ECO:0000256" key="12">
    <source>
        <dbReference type="SAM" id="MobiDB-lite"/>
    </source>
</evidence>
<keyword evidence="7" id="KW-1278">Translocase</keyword>
<proteinExistence type="predicted"/>
<feature type="compositionally biased region" description="Low complexity" evidence="12">
    <location>
        <begin position="191"/>
        <end position="200"/>
    </location>
</feature>
<dbReference type="InterPro" id="IPR017896">
    <property type="entry name" value="4Fe4S_Fe-S-bd"/>
</dbReference>
<dbReference type="NCBIfam" id="NF005415">
    <property type="entry name" value="PRK06991.1"/>
    <property type="match status" value="1"/>
</dbReference>
<evidence type="ECO:0000256" key="8">
    <source>
        <dbReference type="ARBA" id="ARBA00022982"/>
    </source>
</evidence>
<dbReference type="PROSITE" id="PS00198">
    <property type="entry name" value="4FE4S_FER_1"/>
    <property type="match status" value="1"/>
</dbReference>
<dbReference type="InterPro" id="IPR050294">
    <property type="entry name" value="RnfB_subfamily"/>
</dbReference>
<feature type="compositionally biased region" description="Low complexity" evidence="12">
    <location>
        <begin position="216"/>
        <end position="228"/>
    </location>
</feature>
<evidence type="ECO:0000256" key="1">
    <source>
        <dbReference type="ARBA" id="ARBA00022448"/>
    </source>
</evidence>
<dbReference type="InterPro" id="IPR007202">
    <property type="entry name" value="4Fe-4S_dom"/>
</dbReference>
<accession>A0A193FVR8</accession>
<organism evidence="15 16">
    <name type="scientific">Bordetella bronchialis</name>
    <dbReference type="NCBI Taxonomy" id="463025"/>
    <lineage>
        <taxon>Bacteria</taxon>
        <taxon>Pseudomonadati</taxon>
        <taxon>Pseudomonadota</taxon>
        <taxon>Betaproteobacteria</taxon>
        <taxon>Burkholderiales</taxon>
        <taxon>Alcaligenaceae</taxon>
        <taxon>Bordetella</taxon>
    </lineage>
</organism>
<dbReference type="PROSITE" id="PS51379">
    <property type="entry name" value="4FE4S_FER_2"/>
    <property type="match status" value="2"/>
</dbReference>
<feature type="domain" description="4Fe-4S ferredoxin-type" evidence="13">
    <location>
        <begin position="108"/>
        <end position="136"/>
    </location>
</feature>
<dbReference type="STRING" id="463025.BAU08_07955"/>
<keyword evidence="4" id="KW-0997">Cell inner membrane</keyword>
<feature type="region of interest" description="Disordered" evidence="12">
    <location>
        <begin position="191"/>
        <end position="248"/>
    </location>
</feature>
<dbReference type="GO" id="GO:0009055">
    <property type="term" value="F:electron transfer activity"/>
    <property type="evidence" value="ECO:0007669"/>
    <property type="project" value="InterPro"/>
</dbReference>
<dbReference type="SUPFAM" id="SSF54862">
    <property type="entry name" value="4Fe-4S ferredoxins"/>
    <property type="match status" value="1"/>
</dbReference>
<keyword evidence="6" id="KW-0677">Repeat</keyword>
<feature type="domain" description="4Fe-4S ferredoxin-type" evidence="13">
    <location>
        <begin position="77"/>
        <end position="106"/>
    </location>
</feature>
<evidence type="ECO:0000259" key="13">
    <source>
        <dbReference type="PROSITE" id="PS51379"/>
    </source>
</evidence>
<dbReference type="GO" id="GO:0051539">
    <property type="term" value="F:4 iron, 4 sulfur cluster binding"/>
    <property type="evidence" value="ECO:0007669"/>
    <property type="project" value="UniProtKB-KW"/>
</dbReference>
<reference evidence="15 16" key="1">
    <citation type="submission" date="2016-06" db="EMBL/GenBank/DDBJ databases">
        <title>Complete genome sequences of Bordetella bronchialis and Bordetella flabilis.</title>
        <authorList>
            <person name="LiPuma J.J."/>
            <person name="Spilker T."/>
        </authorList>
    </citation>
    <scope>NUCLEOTIDE SEQUENCE [LARGE SCALE GENOMIC DNA]</scope>
    <source>
        <strain evidence="15 16">AU17976</strain>
    </source>
</reference>
<keyword evidence="5" id="KW-0479">Metal-binding</keyword>
<dbReference type="Proteomes" id="UP000092213">
    <property type="component" value="Chromosome"/>
</dbReference>
<evidence type="ECO:0000256" key="6">
    <source>
        <dbReference type="ARBA" id="ARBA00022737"/>
    </source>
</evidence>
<dbReference type="Gene3D" id="3.30.70.20">
    <property type="match status" value="1"/>
</dbReference>
<sequence length="248" mass="25336">MPSITLADRIDGLLPQTQCTKCGYDGCRPYARAIAAGEADINRCPPGGEEGVRALAALLGRPAPALDLSRGQPGPLMVAVVDEAHCIGCTLCIDACPVDAIVGAAKRMHTVVDELCTGCDLCVAPCPVDCIAMVPAGRGWTAEDAVRARDRHERRARRLLEGAGPNADTGAGARRAGAPLAAIARQAPLPAADTPLAPVPSGARPDGPPSGNPDLAANPAADAEAQAAARRRAAIESALARARARRAT</sequence>
<dbReference type="PANTHER" id="PTHR42859:SF3">
    <property type="entry name" value="ION-TRANSLOCATING OXIDOREDUCTASE COMPLEX SUBUNIT B"/>
    <property type="match status" value="1"/>
</dbReference>
<keyword evidence="11" id="KW-0472">Membrane</keyword>
<dbReference type="Gene3D" id="1.10.15.40">
    <property type="entry name" value="Electron transport complex subunit B, putative Fe-S cluster"/>
    <property type="match status" value="1"/>
</dbReference>
<keyword evidence="1" id="KW-0813">Transport</keyword>
<evidence type="ECO:0000256" key="11">
    <source>
        <dbReference type="ARBA" id="ARBA00023136"/>
    </source>
</evidence>
<keyword evidence="8" id="KW-0249">Electron transport</keyword>
<keyword evidence="10" id="KW-0411">Iron-sulfur</keyword>
<dbReference type="InterPro" id="IPR017900">
    <property type="entry name" value="4Fe4S_Fe_S_CS"/>
</dbReference>
<dbReference type="PANTHER" id="PTHR42859">
    <property type="entry name" value="OXIDOREDUCTASE"/>
    <property type="match status" value="1"/>
</dbReference>
<dbReference type="EMBL" id="CP016171">
    <property type="protein sequence ID" value="ANN71276.1"/>
    <property type="molecule type" value="Genomic_DNA"/>
</dbReference>
<name>A0A193FVR8_9BORD</name>
<dbReference type="RefSeq" id="WP_066668840.1">
    <property type="nucleotide sequence ID" value="NZ_CP016171.1"/>
</dbReference>
<keyword evidence="9" id="KW-0408">Iron</keyword>
<evidence type="ECO:0000256" key="9">
    <source>
        <dbReference type="ARBA" id="ARBA00023004"/>
    </source>
</evidence>
<keyword evidence="2" id="KW-1003">Cell membrane</keyword>
<evidence type="ECO:0000259" key="14">
    <source>
        <dbReference type="PROSITE" id="PS51656"/>
    </source>
</evidence>
<dbReference type="GO" id="GO:0046872">
    <property type="term" value="F:metal ion binding"/>
    <property type="evidence" value="ECO:0007669"/>
    <property type="project" value="UniProtKB-KW"/>
</dbReference>
<gene>
    <name evidence="15" type="ORF">BAU08_07955</name>
</gene>
<dbReference type="Pfam" id="PF04060">
    <property type="entry name" value="FeS"/>
    <property type="match status" value="1"/>
</dbReference>
<evidence type="ECO:0000256" key="7">
    <source>
        <dbReference type="ARBA" id="ARBA00022967"/>
    </source>
</evidence>
<dbReference type="Pfam" id="PF14697">
    <property type="entry name" value="Fer4_21"/>
    <property type="match status" value="1"/>
</dbReference>
<evidence type="ECO:0000256" key="4">
    <source>
        <dbReference type="ARBA" id="ARBA00022519"/>
    </source>
</evidence>
<dbReference type="NCBIfam" id="TIGR01944">
    <property type="entry name" value="rnfB"/>
    <property type="match status" value="1"/>
</dbReference>